<keyword evidence="6" id="KW-0723">Serine/threonine-protein kinase</keyword>
<dbReference type="InterPro" id="IPR008271">
    <property type="entry name" value="Ser/Thr_kinase_AS"/>
</dbReference>
<evidence type="ECO:0000256" key="1">
    <source>
        <dbReference type="ARBA" id="ARBA00022679"/>
    </source>
</evidence>
<name>A0ABD1QN68_9LAMI</name>
<keyword evidence="4 5" id="KW-0067">ATP-binding</keyword>
<dbReference type="Gene3D" id="1.10.510.10">
    <property type="entry name" value="Transferase(Phosphotransferase) domain 1"/>
    <property type="match status" value="1"/>
</dbReference>
<dbReference type="InterPro" id="IPR052751">
    <property type="entry name" value="Plant_MAPKKK"/>
</dbReference>
<comment type="caution">
    <text evidence="8">The sequence shown here is derived from an EMBL/GenBank/DDBJ whole genome shotgun (WGS) entry which is preliminary data.</text>
</comment>
<evidence type="ECO:0000256" key="2">
    <source>
        <dbReference type="ARBA" id="ARBA00022741"/>
    </source>
</evidence>
<keyword evidence="1" id="KW-0808">Transferase</keyword>
<proteinExistence type="inferred from homology"/>
<keyword evidence="9" id="KW-1185">Reference proteome</keyword>
<evidence type="ECO:0000256" key="6">
    <source>
        <dbReference type="RuleBase" id="RU000304"/>
    </source>
</evidence>
<dbReference type="InterPro" id="IPR011009">
    <property type="entry name" value="Kinase-like_dom_sf"/>
</dbReference>
<protein>
    <submittedName>
        <fullName evidence="8">Mitogen-activated protein kinase kinase kinase 21</fullName>
    </submittedName>
</protein>
<evidence type="ECO:0000313" key="9">
    <source>
        <dbReference type="Proteomes" id="UP001604277"/>
    </source>
</evidence>
<evidence type="ECO:0000259" key="7">
    <source>
        <dbReference type="PROSITE" id="PS50011"/>
    </source>
</evidence>
<dbReference type="GO" id="GO:0004674">
    <property type="term" value="F:protein serine/threonine kinase activity"/>
    <property type="evidence" value="ECO:0007669"/>
    <property type="project" value="UniProtKB-KW"/>
</dbReference>
<dbReference type="Gene3D" id="3.30.200.20">
    <property type="entry name" value="Phosphorylase Kinase, domain 1"/>
    <property type="match status" value="1"/>
</dbReference>
<dbReference type="PANTHER" id="PTHR48011:SF86">
    <property type="entry name" value="MITOGEN-ACTIVATED PROTEIN KINASE 4-LIKE"/>
    <property type="match status" value="1"/>
</dbReference>
<dbReference type="Proteomes" id="UP001604277">
    <property type="component" value="Unassembled WGS sequence"/>
</dbReference>
<dbReference type="PANTHER" id="PTHR48011">
    <property type="entry name" value="CCR4-NOT TRANSCRIPTIONAL COMPLEX SUBUNIT CAF120-RELATED"/>
    <property type="match status" value="1"/>
</dbReference>
<dbReference type="InterPro" id="IPR000719">
    <property type="entry name" value="Prot_kinase_dom"/>
</dbReference>
<reference evidence="9" key="1">
    <citation type="submission" date="2024-07" db="EMBL/GenBank/DDBJ databases">
        <title>Two chromosome-level genome assemblies of Korean endemic species Abeliophyllum distichum and Forsythia ovata (Oleaceae).</title>
        <authorList>
            <person name="Jang H."/>
        </authorList>
    </citation>
    <scope>NUCLEOTIDE SEQUENCE [LARGE SCALE GENOMIC DNA]</scope>
</reference>
<feature type="binding site" evidence="5">
    <location>
        <position position="36"/>
    </location>
    <ligand>
        <name>ATP</name>
        <dbReference type="ChEBI" id="CHEBI:30616"/>
    </ligand>
</feature>
<dbReference type="SMART" id="SM00220">
    <property type="entry name" value="S_TKc"/>
    <property type="match status" value="1"/>
</dbReference>
<organism evidence="8 9">
    <name type="scientific">Forsythia ovata</name>
    <dbReference type="NCBI Taxonomy" id="205694"/>
    <lineage>
        <taxon>Eukaryota</taxon>
        <taxon>Viridiplantae</taxon>
        <taxon>Streptophyta</taxon>
        <taxon>Embryophyta</taxon>
        <taxon>Tracheophyta</taxon>
        <taxon>Spermatophyta</taxon>
        <taxon>Magnoliopsida</taxon>
        <taxon>eudicotyledons</taxon>
        <taxon>Gunneridae</taxon>
        <taxon>Pentapetalae</taxon>
        <taxon>asterids</taxon>
        <taxon>lamiids</taxon>
        <taxon>Lamiales</taxon>
        <taxon>Oleaceae</taxon>
        <taxon>Forsythieae</taxon>
        <taxon>Forsythia</taxon>
    </lineage>
</organism>
<keyword evidence="3 8" id="KW-0418">Kinase</keyword>
<comment type="similarity">
    <text evidence="6">Belongs to the protein kinase superfamily.</text>
</comment>
<evidence type="ECO:0000256" key="5">
    <source>
        <dbReference type="PROSITE-ProRule" id="PRU10141"/>
    </source>
</evidence>
<dbReference type="AlphaFoldDB" id="A0ABD1QN68"/>
<accession>A0ABD1QN68</accession>
<dbReference type="SUPFAM" id="SSF56112">
    <property type="entry name" value="Protein kinase-like (PK-like)"/>
    <property type="match status" value="1"/>
</dbReference>
<evidence type="ECO:0000256" key="4">
    <source>
        <dbReference type="ARBA" id="ARBA00022840"/>
    </source>
</evidence>
<dbReference type="PROSITE" id="PS00108">
    <property type="entry name" value="PROTEIN_KINASE_ST"/>
    <property type="match status" value="1"/>
</dbReference>
<keyword evidence="2 5" id="KW-0547">Nucleotide-binding</keyword>
<dbReference type="GO" id="GO:0005524">
    <property type="term" value="F:ATP binding"/>
    <property type="evidence" value="ECO:0007669"/>
    <property type="project" value="UniProtKB-UniRule"/>
</dbReference>
<evidence type="ECO:0000256" key="3">
    <source>
        <dbReference type="ARBA" id="ARBA00022777"/>
    </source>
</evidence>
<dbReference type="PROSITE" id="PS50011">
    <property type="entry name" value="PROTEIN_KINASE_DOM"/>
    <property type="match status" value="1"/>
</dbReference>
<dbReference type="EMBL" id="JBFOLJ010000014">
    <property type="protein sequence ID" value="KAL2477670.1"/>
    <property type="molecule type" value="Genomic_DNA"/>
</dbReference>
<evidence type="ECO:0000313" key="8">
    <source>
        <dbReference type="EMBL" id="KAL2477670.1"/>
    </source>
</evidence>
<dbReference type="InterPro" id="IPR017441">
    <property type="entry name" value="Protein_kinase_ATP_BS"/>
</dbReference>
<dbReference type="PROSITE" id="PS00107">
    <property type="entry name" value="PROTEIN_KINASE_ATP"/>
    <property type="match status" value="1"/>
</dbReference>
<dbReference type="Pfam" id="PF00069">
    <property type="entry name" value="Pkinase"/>
    <property type="match status" value="1"/>
</dbReference>
<gene>
    <name evidence="8" type="ORF">Fot_46684</name>
</gene>
<sequence>MDFWRKVHVLGAGTYGTVHLAAKFDPPLSVSTAAVKSATFPRWTSLKKEGEILFQLRGCREIVHCFGEDTSFENNRDVYNLLLEYAAGGSLVNLIEKYGGNMPESMVACYCYMLLKGLSRVHEEGLVHCDIKPENILVFPSQDGTIHNLKIADFGQAKKIEEKEILIAGRSFQNRGTLLYSSPESIALGLHKPPTDIWSLGCIIVEMITGKPIWSTCRSNIELFQQIALDNPIPENISDIAKDFLDKCLAKKHKERWTADMLLNHPFIVKTLTALPPNFDNRVLLSLKNPFGTSMWASTLHMFTTLPEHEKHTDSVPILYPHQLCAPRKKVPGSVRGHRLLPHQLYQPRQKNLPLNNAIRSSEQRVA</sequence>
<feature type="domain" description="Protein kinase" evidence="7">
    <location>
        <begin position="4"/>
        <end position="268"/>
    </location>
</feature>